<protein>
    <submittedName>
        <fullName evidence="2">Autolytic lysozyme</fullName>
        <ecNumber evidence="2">3.2.1.17</ecNumber>
    </submittedName>
    <submittedName>
        <fullName evidence="3">Cell wall hydrolase/autolysin</fullName>
    </submittedName>
</protein>
<dbReference type="Pfam" id="PF01471">
    <property type="entry name" value="PG_binding_1"/>
    <property type="match status" value="2"/>
</dbReference>
<evidence type="ECO:0000313" key="5">
    <source>
        <dbReference type="Proteomes" id="UP000030905"/>
    </source>
</evidence>
<proteinExistence type="predicted"/>
<keyword evidence="2" id="KW-0326">Glycosidase</keyword>
<dbReference type="InterPro" id="IPR050695">
    <property type="entry name" value="N-acetylmuramoyl_amidase_3"/>
</dbReference>
<dbReference type="PANTHER" id="PTHR30404:SF8">
    <property type="entry name" value="AUTOLYSIN PH-RELATED"/>
    <property type="match status" value="1"/>
</dbReference>
<dbReference type="GeneID" id="93076093"/>
<dbReference type="SUPFAM" id="SSF53187">
    <property type="entry name" value="Zn-dependent exopeptidases"/>
    <property type="match status" value="1"/>
</dbReference>
<dbReference type="SUPFAM" id="SSF47090">
    <property type="entry name" value="PGBD-like"/>
    <property type="match status" value="2"/>
</dbReference>
<dbReference type="InterPro" id="IPR002508">
    <property type="entry name" value="MurNAc-LAA_cat"/>
</dbReference>
<evidence type="ECO:0000313" key="4">
    <source>
        <dbReference type="Proteomes" id="UP000028042"/>
    </source>
</evidence>
<dbReference type="Gene3D" id="1.10.101.10">
    <property type="entry name" value="PGBD-like superfamily/PGBD"/>
    <property type="match status" value="2"/>
</dbReference>
<keyword evidence="2" id="KW-0378">Hydrolase</keyword>
<gene>
    <name evidence="2" type="primary">lyc4</name>
    <name evidence="2" type="ORF">CLPA_c40180</name>
    <name evidence="3" type="ORF">CP6013_03196</name>
</gene>
<dbReference type="Gene3D" id="3.40.630.40">
    <property type="entry name" value="Zn-dependent exopeptidases"/>
    <property type="match status" value="1"/>
</dbReference>
<dbReference type="PATRIC" id="fig|1262449.3.peg.2113"/>
<dbReference type="Pfam" id="PF01520">
    <property type="entry name" value="Amidase_3"/>
    <property type="match status" value="1"/>
</dbReference>
<reference evidence="3 4" key="3">
    <citation type="journal article" name="Genome Announc.">
        <title>Improved Draft Genome Sequence of Clostridium pasteurianum Strain ATCC 6013 (DSM 525) Using a Hybrid Next-Generation Sequencing Approach.</title>
        <authorList>
            <person name="Pyne M.E."/>
            <person name="Utturkar S."/>
            <person name="Brown S.D."/>
            <person name="Moo-Young M."/>
            <person name="Chung D.A."/>
            <person name="Chou C.P."/>
        </authorList>
    </citation>
    <scope>NUCLEOTIDE SEQUENCE [LARGE SCALE GENOMIC DNA]</scope>
    <source>
        <strain evidence="3 4">ATCC 6013</strain>
    </source>
</reference>
<sequence length="327" mass="34426">MKIAVRFGHQLTGADGGAVGIVKETDVNRRYGPKVISKLQALGHTIINVTPPEAHRSLSDSLNYGINLANSNNVDLFVSCHVNAAAYTSVPRGCEVVCLGSGKGLDYATKVSNALSELGFKNRGAKADTRGLAEIRKTNMPCVIIEPFFMDSSADVAIYNKVGDEGIANAIVKGITGQTGNNTAPVVNNAVASAPVQKSSVSTGDSTVKIIQQQLNAVTNARLAVDGIMDPNTIAKIKELQIVAGIAVDGKWGPQSAGVIGEIYSKPIIRIGSRGIAVRVLQFRLGIQFDGIFGNQTVGKLIQYQKNNGLAVDAICGPQTWSKLLGL</sequence>
<dbReference type="GO" id="GO:0009253">
    <property type="term" value="P:peptidoglycan catabolic process"/>
    <property type="evidence" value="ECO:0007669"/>
    <property type="project" value="InterPro"/>
</dbReference>
<dbReference type="CDD" id="cd02696">
    <property type="entry name" value="MurNAc-LAA"/>
    <property type="match status" value="1"/>
</dbReference>
<dbReference type="GO" id="GO:0003796">
    <property type="term" value="F:lysozyme activity"/>
    <property type="evidence" value="ECO:0007669"/>
    <property type="project" value="UniProtKB-EC"/>
</dbReference>
<dbReference type="InterPro" id="IPR036366">
    <property type="entry name" value="PGBDSf"/>
</dbReference>
<dbReference type="InterPro" id="IPR002477">
    <property type="entry name" value="Peptidoglycan-bd-like"/>
</dbReference>
<dbReference type="EMBL" id="CP009268">
    <property type="protein sequence ID" value="AJA54035.1"/>
    <property type="molecule type" value="Genomic_DNA"/>
</dbReference>
<dbReference type="Proteomes" id="UP000030905">
    <property type="component" value="Chromosome"/>
</dbReference>
<dbReference type="EC" id="3.2.1.17" evidence="2"/>
<accession>A0A0H3J9L0</accession>
<reference evidence="3" key="2">
    <citation type="submission" date="2015-10" db="EMBL/GenBank/DDBJ databases">
        <title>Improved Draft Genome Sequence of Clostridium pasteurianum Strain ATCC 6013 (DSM 525) Using a Hybrid Next-Generation Sequencing Approach.</title>
        <authorList>
            <person name="Pyne M.E."/>
            <person name="Utturkar S.M."/>
            <person name="Brown S.D."/>
            <person name="Moo-Young M."/>
            <person name="Chung D.A."/>
            <person name="Chou P.C."/>
        </authorList>
    </citation>
    <scope>NUCLEOTIDE SEQUENCE</scope>
    <source>
        <strain evidence="3">ATCC 6013</strain>
    </source>
</reference>
<dbReference type="eggNOG" id="COG3409">
    <property type="taxonomic scope" value="Bacteria"/>
</dbReference>
<dbReference type="EMBL" id="JPGY02000001">
    <property type="protein sequence ID" value="KRU13940.1"/>
    <property type="molecule type" value="Genomic_DNA"/>
</dbReference>
<dbReference type="GO" id="GO:0008745">
    <property type="term" value="F:N-acetylmuramoyl-L-alanine amidase activity"/>
    <property type="evidence" value="ECO:0007669"/>
    <property type="project" value="InterPro"/>
</dbReference>
<evidence type="ECO:0000313" key="2">
    <source>
        <dbReference type="EMBL" id="AJA54035.1"/>
    </source>
</evidence>
<dbReference type="PANTHER" id="PTHR30404">
    <property type="entry name" value="N-ACETYLMURAMOYL-L-ALANINE AMIDASE"/>
    <property type="match status" value="1"/>
</dbReference>
<organism evidence="2 5">
    <name type="scientific">Clostridium pasteurianum DSM 525 = ATCC 6013</name>
    <dbReference type="NCBI Taxonomy" id="1262449"/>
    <lineage>
        <taxon>Bacteria</taxon>
        <taxon>Bacillati</taxon>
        <taxon>Bacillota</taxon>
        <taxon>Clostridia</taxon>
        <taxon>Eubacteriales</taxon>
        <taxon>Clostridiaceae</taxon>
        <taxon>Clostridium</taxon>
    </lineage>
</organism>
<name>A0A0H3J9L0_CLOPA</name>
<dbReference type="KEGG" id="cpae:CPAST_c40180"/>
<dbReference type="GO" id="GO:0030288">
    <property type="term" value="C:outer membrane-bounded periplasmic space"/>
    <property type="evidence" value="ECO:0007669"/>
    <property type="project" value="TreeGrafter"/>
</dbReference>
<keyword evidence="5" id="KW-1185">Reference proteome</keyword>
<evidence type="ECO:0000259" key="1">
    <source>
        <dbReference type="SMART" id="SM00646"/>
    </source>
</evidence>
<dbReference type="Proteomes" id="UP000028042">
    <property type="component" value="Unassembled WGS sequence"/>
</dbReference>
<dbReference type="SMART" id="SM00646">
    <property type="entry name" value="Ami_3"/>
    <property type="match status" value="1"/>
</dbReference>
<dbReference type="RefSeq" id="WP_003445009.1">
    <property type="nucleotide sequence ID" value="NZ_ANZB01000006.1"/>
</dbReference>
<feature type="domain" description="MurNAc-LAA" evidence="1">
    <location>
        <begin position="66"/>
        <end position="176"/>
    </location>
</feature>
<evidence type="ECO:0000313" key="3">
    <source>
        <dbReference type="EMBL" id="KRU13940.1"/>
    </source>
</evidence>
<dbReference type="AlphaFoldDB" id="A0A0H3J9L0"/>
<dbReference type="InterPro" id="IPR036365">
    <property type="entry name" value="PGBD-like_sf"/>
</dbReference>
<reference evidence="2 5" key="1">
    <citation type="journal article" date="2015" name="Genome Announc.">
        <title>Complete Genome Sequence of the Nitrogen-Fixing and Solvent-Producing Clostridium pasteurianum DSM 525.</title>
        <authorList>
            <person name="Poehlein A."/>
            <person name="Grosse-Honebrink A."/>
            <person name="Zhang Y."/>
            <person name="Minton N.P."/>
            <person name="Daniel R."/>
        </authorList>
    </citation>
    <scope>NUCLEOTIDE SEQUENCE [LARGE SCALE GENOMIC DNA]</scope>
    <source>
        <strain evidence="2">DSM 525</strain>
        <strain evidence="5">DSM 525 / ATCC 6013</strain>
    </source>
</reference>
<dbReference type="KEGG" id="cpat:CLPA_c40180"/>
<dbReference type="eggNOG" id="COG0860">
    <property type="taxonomic scope" value="Bacteria"/>
</dbReference>